<feature type="transmembrane region" description="Helical" evidence="1">
    <location>
        <begin position="39"/>
        <end position="58"/>
    </location>
</feature>
<evidence type="ECO:0000313" key="2">
    <source>
        <dbReference type="EMBL" id="KAI0524858.1"/>
    </source>
</evidence>
<name>A0A8T3C5N2_DENNO</name>
<proteinExistence type="predicted"/>
<keyword evidence="1" id="KW-1133">Transmembrane helix</keyword>
<gene>
    <name evidence="2" type="ORF">KFK09_004248</name>
</gene>
<reference evidence="2" key="1">
    <citation type="journal article" date="2022" name="Front. Genet.">
        <title>Chromosome-Scale Assembly of the Dendrobium nobile Genome Provides Insights Into the Molecular Mechanism of the Biosynthesis of the Medicinal Active Ingredient of Dendrobium.</title>
        <authorList>
            <person name="Xu Q."/>
            <person name="Niu S.-C."/>
            <person name="Li K.-L."/>
            <person name="Zheng P.-J."/>
            <person name="Zhang X.-J."/>
            <person name="Jia Y."/>
            <person name="Liu Y."/>
            <person name="Niu Y.-X."/>
            <person name="Yu L.-H."/>
            <person name="Chen D.-F."/>
            <person name="Zhang G.-Q."/>
        </authorList>
    </citation>
    <scope>NUCLEOTIDE SEQUENCE</scope>
    <source>
        <tissue evidence="2">Leaf</tissue>
    </source>
</reference>
<accession>A0A8T3C5N2</accession>
<organism evidence="2 3">
    <name type="scientific">Dendrobium nobile</name>
    <name type="common">Orchid</name>
    <dbReference type="NCBI Taxonomy" id="94219"/>
    <lineage>
        <taxon>Eukaryota</taxon>
        <taxon>Viridiplantae</taxon>
        <taxon>Streptophyta</taxon>
        <taxon>Embryophyta</taxon>
        <taxon>Tracheophyta</taxon>
        <taxon>Spermatophyta</taxon>
        <taxon>Magnoliopsida</taxon>
        <taxon>Liliopsida</taxon>
        <taxon>Asparagales</taxon>
        <taxon>Orchidaceae</taxon>
        <taxon>Epidendroideae</taxon>
        <taxon>Malaxideae</taxon>
        <taxon>Dendrobiinae</taxon>
        <taxon>Dendrobium</taxon>
    </lineage>
</organism>
<dbReference type="PROSITE" id="PS51257">
    <property type="entry name" value="PROKAR_LIPOPROTEIN"/>
    <property type="match status" value="1"/>
</dbReference>
<feature type="transmembrane region" description="Helical" evidence="1">
    <location>
        <begin position="12"/>
        <end position="33"/>
    </location>
</feature>
<keyword evidence="1" id="KW-0472">Membrane</keyword>
<keyword evidence="1" id="KW-0812">Transmembrane</keyword>
<evidence type="ECO:0000256" key="1">
    <source>
        <dbReference type="SAM" id="Phobius"/>
    </source>
</evidence>
<protein>
    <submittedName>
        <fullName evidence="2">Uncharacterized protein</fullName>
    </submittedName>
</protein>
<evidence type="ECO:0000313" key="3">
    <source>
        <dbReference type="Proteomes" id="UP000829196"/>
    </source>
</evidence>
<dbReference type="Proteomes" id="UP000829196">
    <property type="component" value="Unassembled WGS sequence"/>
</dbReference>
<dbReference type="EMBL" id="JAGYWB010000004">
    <property type="protein sequence ID" value="KAI0524858.1"/>
    <property type="molecule type" value="Genomic_DNA"/>
</dbReference>
<keyword evidence="3" id="KW-1185">Reference proteome</keyword>
<dbReference type="AlphaFoldDB" id="A0A8T3C5N2"/>
<comment type="caution">
    <text evidence="2">The sequence shown here is derived from an EMBL/GenBank/DDBJ whole genome shotgun (WGS) entry which is preliminary data.</text>
</comment>
<sequence length="93" mass="10763">MLLKLSISLDSFIILHICYLGMLGCSVVFLIIFCNDYQCIFAIIMFTVVLNKIFSVALKFPKTKKKDYNLGIFCFAVITIIQRKCKSYIIFIF</sequence>